<feature type="transmembrane region" description="Helical" evidence="2">
    <location>
        <begin position="442"/>
        <end position="463"/>
    </location>
</feature>
<feature type="region of interest" description="Disordered" evidence="1">
    <location>
        <begin position="1"/>
        <end position="47"/>
    </location>
</feature>
<evidence type="ECO:0000256" key="1">
    <source>
        <dbReference type="SAM" id="MobiDB-lite"/>
    </source>
</evidence>
<feature type="transmembrane region" description="Helical" evidence="2">
    <location>
        <begin position="247"/>
        <end position="275"/>
    </location>
</feature>
<evidence type="ECO:0000313" key="3">
    <source>
        <dbReference type="EMBL" id="XDQ79625.1"/>
    </source>
</evidence>
<name>A0AB39TKC8_9ACTN</name>
<evidence type="ECO:0000256" key="2">
    <source>
        <dbReference type="SAM" id="Phobius"/>
    </source>
</evidence>
<protein>
    <submittedName>
        <fullName evidence="3">Uncharacterized protein</fullName>
    </submittedName>
</protein>
<proteinExistence type="predicted"/>
<sequence length="468" mass="47337">MTDMNNPNDGGYGQWPQQVPPRQPHPPQGLPPYPPQGQQPPYGYPVDDAAATALLPPVPALDDAAATTLLPPVPAVDEAATALLPPVPPLDDAATTLLPPVTVSGALPVAPPSFQPQAPFQQSAPYPPQVQAPFTPQAPVQPQPQPQPPFQPQPRPGRHAAPARAAAPQPVAQQPVAPAGMPPQPAVPVFDPPTMALKRPDVPAGPPYPGVPSQQPQARAQAQPQPLPQGPAGRTGSPIIDPGLQPALITAAVAALLAGGAALGQVALALVVAALQLLTAAGWFRLNGMWPARQGILLAALAGLTADAAVLLADSEGSAAAVVGTLGGFFLLVLVLQTFRPSDPKERFYALTVLGSATVVTALCTMLLLADWVPAGVGAVALATVLAAAPLPGPKQLGPVLGLAAAVLLGLLVGAPLALGALAGLGSLIGRRVAAYDFPSRFVHMTAGVALPLAVAAPLIWIATDLLV</sequence>
<gene>
    <name evidence="3" type="ORF">AB2U05_14730</name>
</gene>
<feature type="compositionally biased region" description="Pro residues" evidence="1">
    <location>
        <begin position="139"/>
        <end position="155"/>
    </location>
</feature>
<feature type="compositionally biased region" description="Low complexity" evidence="1">
    <location>
        <begin position="115"/>
        <end position="124"/>
    </location>
</feature>
<feature type="compositionally biased region" description="Pro residues" evidence="1">
    <location>
        <begin position="18"/>
        <end position="38"/>
    </location>
</feature>
<keyword evidence="2" id="KW-1133">Transmembrane helix</keyword>
<keyword evidence="2" id="KW-0812">Transmembrane</keyword>
<dbReference type="AlphaFoldDB" id="A0AB39TKC8"/>
<organism evidence="3">
    <name type="scientific">Streptomyces sp. Y1</name>
    <dbReference type="NCBI Taxonomy" id="3238634"/>
    <lineage>
        <taxon>Bacteria</taxon>
        <taxon>Bacillati</taxon>
        <taxon>Actinomycetota</taxon>
        <taxon>Actinomycetes</taxon>
        <taxon>Kitasatosporales</taxon>
        <taxon>Streptomycetaceae</taxon>
        <taxon>Streptomyces</taxon>
    </lineage>
</organism>
<feature type="compositionally biased region" description="Low complexity" evidence="1">
    <location>
        <begin position="159"/>
        <end position="179"/>
    </location>
</feature>
<dbReference type="RefSeq" id="WP_369183427.1">
    <property type="nucleotide sequence ID" value="NZ_CP163445.1"/>
</dbReference>
<keyword evidence="2" id="KW-0472">Membrane</keyword>
<feature type="transmembrane region" description="Helical" evidence="2">
    <location>
        <begin position="348"/>
        <end position="369"/>
    </location>
</feature>
<feature type="transmembrane region" description="Helical" evidence="2">
    <location>
        <begin position="375"/>
        <end position="393"/>
    </location>
</feature>
<feature type="transmembrane region" description="Helical" evidence="2">
    <location>
        <begin position="400"/>
        <end position="422"/>
    </location>
</feature>
<reference evidence="3" key="1">
    <citation type="submission" date="2024-07" db="EMBL/GenBank/DDBJ databases">
        <authorList>
            <person name="Yu S.T."/>
        </authorList>
    </citation>
    <scope>NUCLEOTIDE SEQUENCE</scope>
    <source>
        <strain evidence="3">Y1</strain>
    </source>
</reference>
<accession>A0AB39TKC8</accession>
<feature type="transmembrane region" description="Helical" evidence="2">
    <location>
        <begin position="296"/>
        <end position="313"/>
    </location>
</feature>
<dbReference type="EMBL" id="CP163445">
    <property type="protein sequence ID" value="XDQ79625.1"/>
    <property type="molecule type" value="Genomic_DNA"/>
</dbReference>
<feature type="compositionally biased region" description="Low complexity" evidence="1">
    <location>
        <begin position="212"/>
        <end position="224"/>
    </location>
</feature>
<feature type="transmembrane region" description="Helical" evidence="2">
    <location>
        <begin position="319"/>
        <end position="336"/>
    </location>
</feature>
<feature type="region of interest" description="Disordered" evidence="1">
    <location>
        <begin position="103"/>
        <end position="239"/>
    </location>
</feature>